<evidence type="ECO:0000313" key="1">
    <source>
        <dbReference type="EMBL" id="KAK2702246.1"/>
    </source>
</evidence>
<organism evidence="1 2">
    <name type="scientific">Artemia franciscana</name>
    <name type="common">Brine shrimp</name>
    <name type="synonym">Artemia sanfranciscana</name>
    <dbReference type="NCBI Taxonomy" id="6661"/>
    <lineage>
        <taxon>Eukaryota</taxon>
        <taxon>Metazoa</taxon>
        <taxon>Ecdysozoa</taxon>
        <taxon>Arthropoda</taxon>
        <taxon>Crustacea</taxon>
        <taxon>Branchiopoda</taxon>
        <taxon>Anostraca</taxon>
        <taxon>Artemiidae</taxon>
        <taxon>Artemia</taxon>
    </lineage>
</organism>
<feature type="non-terminal residue" evidence="1">
    <location>
        <position position="1"/>
    </location>
</feature>
<gene>
    <name evidence="1" type="ORF">QYM36_019108</name>
</gene>
<reference evidence="1" key="1">
    <citation type="submission" date="2023-07" db="EMBL/GenBank/DDBJ databases">
        <title>Chromosome-level genome assembly of Artemia franciscana.</title>
        <authorList>
            <person name="Jo E."/>
        </authorList>
    </citation>
    <scope>NUCLEOTIDE SEQUENCE</scope>
    <source>
        <tissue evidence="1">Whole body</tissue>
    </source>
</reference>
<proteinExistence type="predicted"/>
<sequence>VGACCVQLIDTCGRCCGRFGNCLAQQTADIMKQDPGADLGTTVLDIAKKMAINVQKEQVLWVNRFRLTNATANIQTPTPIAPVVDKFVTKNMAYTVFKAKISKLKFLG</sequence>
<keyword evidence="2" id="KW-1185">Reference proteome</keyword>
<protein>
    <submittedName>
        <fullName evidence="1">Uncharacterized protein</fullName>
    </submittedName>
</protein>
<accession>A0AA88H7Q6</accession>
<name>A0AA88H7Q6_ARTSF</name>
<dbReference type="EMBL" id="JAVRJZ010000526">
    <property type="protein sequence ID" value="KAK2702246.1"/>
    <property type="molecule type" value="Genomic_DNA"/>
</dbReference>
<evidence type="ECO:0000313" key="2">
    <source>
        <dbReference type="Proteomes" id="UP001187531"/>
    </source>
</evidence>
<dbReference type="AlphaFoldDB" id="A0AA88H7Q6"/>
<comment type="caution">
    <text evidence="1">The sequence shown here is derived from an EMBL/GenBank/DDBJ whole genome shotgun (WGS) entry which is preliminary data.</text>
</comment>
<dbReference type="Proteomes" id="UP001187531">
    <property type="component" value="Unassembled WGS sequence"/>
</dbReference>